<feature type="coiled-coil region" evidence="1">
    <location>
        <begin position="55"/>
        <end position="82"/>
    </location>
</feature>
<sequence length="186" mass="21896">MSKIKTTESRKFADLALVLDRPEVQSLIIQLKQSIRKTYYPKNGKRVTVFNHKFSDKQMRQYQEWTEKIEELSNSNDLHDQKEALSLLEKVALWQDTQVTFDDLILEKLSQLKIPKTFLTPVKKAVLGLVIEDSDYQPKKFLFNFGKYNKIRRDRGLYWRYKNNKKKGYGTIAKESGLTAKTARED</sequence>
<dbReference type="AlphaFoldDB" id="A0A1F5HTR1"/>
<evidence type="ECO:0000313" key="2">
    <source>
        <dbReference type="EMBL" id="OGE07547.1"/>
    </source>
</evidence>
<comment type="caution">
    <text evidence="2">The sequence shown here is derived from an EMBL/GenBank/DDBJ whole genome shotgun (WGS) entry which is preliminary data.</text>
</comment>
<name>A0A1F5HTR1_9BACT</name>
<keyword evidence="1" id="KW-0175">Coiled coil</keyword>
<gene>
    <name evidence="2" type="ORF">A2W70_00565</name>
</gene>
<proteinExistence type="predicted"/>
<evidence type="ECO:0000313" key="3">
    <source>
        <dbReference type="Proteomes" id="UP000177747"/>
    </source>
</evidence>
<dbReference type="EMBL" id="MFBU01000006">
    <property type="protein sequence ID" value="OGE07547.1"/>
    <property type="molecule type" value="Genomic_DNA"/>
</dbReference>
<protein>
    <submittedName>
        <fullName evidence="2">Uncharacterized protein</fullName>
    </submittedName>
</protein>
<evidence type="ECO:0000256" key="1">
    <source>
        <dbReference type="SAM" id="Coils"/>
    </source>
</evidence>
<dbReference type="STRING" id="1797731.A2W70_00565"/>
<organism evidence="2 3">
    <name type="scientific">Candidatus Curtissbacteria bacterium RIFCSPLOWO2_02_41_11</name>
    <dbReference type="NCBI Taxonomy" id="1797731"/>
    <lineage>
        <taxon>Bacteria</taxon>
        <taxon>Candidatus Curtissiibacteriota</taxon>
    </lineage>
</organism>
<reference evidence="2 3" key="1">
    <citation type="journal article" date="2016" name="Nat. Commun.">
        <title>Thousands of microbial genomes shed light on interconnected biogeochemical processes in an aquifer system.</title>
        <authorList>
            <person name="Anantharaman K."/>
            <person name="Brown C.T."/>
            <person name="Hug L.A."/>
            <person name="Sharon I."/>
            <person name="Castelle C.J."/>
            <person name="Probst A.J."/>
            <person name="Thomas B.C."/>
            <person name="Singh A."/>
            <person name="Wilkins M.J."/>
            <person name="Karaoz U."/>
            <person name="Brodie E.L."/>
            <person name="Williams K.H."/>
            <person name="Hubbard S.S."/>
            <person name="Banfield J.F."/>
        </authorList>
    </citation>
    <scope>NUCLEOTIDE SEQUENCE [LARGE SCALE GENOMIC DNA]</scope>
</reference>
<dbReference type="Proteomes" id="UP000177747">
    <property type="component" value="Unassembled WGS sequence"/>
</dbReference>
<accession>A0A1F5HTR1</accession>